<accession>A0AAW0VG37</accession>
<evidence type="ECO:0000256" key="3">
    <source>
        <dbReference type="ARBA" id="ARBA00015902"/>
    </source>
</evidence>
<gene>
    <name evidence="5" type="ORF">B9J08_02256</name>
</gene>
<comment type="caution">
    <text evidence="5">The sequence shown here is derived from an EMBL/GenBank/DDBJ whole genome shotgun (WGS) entry which is preliminary data.</text>
</comment>
<evidence type="ECO:0000313" key="5">
    <source>
        <dbReference type="EMBL" id="KAK8440957.1"/>
    </source>
</evidence>
<evidence type="ECO:0000256" key="1">
    <source>
        <dbReference type="ARBA" id="ARBA00002976"/>
    </source>
</evidence>
<dbReference type="EMBL" id="PEKT03000002">
    <property type="protein sequence ID" value="KAK8440957.1"/>
    <property type="molecule type" value="Genomic_DNA"/>
</dbReference>
<evidence type="ECO:0000313" key="6">
    <source>
        <dbReference type="Proteomes" id="UP000230249"/>
    </source>
</evidence>
<evidence type="ECO:0000256" key="4">
    <source>
        <dbReference type="ARBA" id="ARBA00022447"/>
    </source>
</evidence>
<reference evidence="5 6" key="1">
    <citation type="journal article" date="2017" name="Clin. Infect. Dis.">
        <title>Simultaneous emergence of multidrug-resistant Candida auris on 3 continents confirmed by whole-genome sequencing and epidemiological analyses.</title>
        <authorList>
            <person name="Lockhart S.R."/>
            <person name="Etienne K.A."/>
            <person name="Vallabhaneni S."/>
            <person name="Farooqi J."/>
            <person name="Chowdhary A."/>
            <person name="Govender N.P."/>
            <person name="Colombo A.L."/>
            <person name="Calvo B."/>
            <person name="Cuomo C.A."/>
            <person name="Desjardins C.A."/>
            <person name="Berkow E.L."/>
            <person name="Castanheira M."/>
            <person name="Magobo R.E."/>
            <person name="Jabeen K."/>
            <person name="Asghar R.J."/>
            <person name="Meis J.F."/>
            <person name="Jackson B."/>
            <person name="Chiller T."/>
            <person name="Litvintseva A.P."/>
        </authorList>
    </citation>
    <scope>NUCLEOTIDE SEQUENCE [LARGE SCALE GENOMIC DNA]</scope>
    <source>
        <strain evidence="5 6">B8441</strain>
    </source>
</reference>
<name>A0AAW0VG37_CANAR</name>
<dbReference type="AlphaFoldDB" id="A0AAW0VG37"/>
<dbReference type="Proteomes" id="UP000230249">
    <property type="component" value="Unassembled WGS sequence"/>
</dbReference>
<proteinExistence type="inferred from homology"/>
<evidence type="ECO:0000256" key="2">
    <source>
        <dbReference type="ARBA" id="ARBA00007973"/>
    </source>
</evidence>
<sequence>MIPNNVLVIGPPNSGKIRIAQCFSKDVDTTSIPKESHSGLIYRCELNTKYYKTSVNLLIEECPEERPSDTDKFIEGLNQWYKGFVSEEYVELRKALDGVIFTMNSNSVSVSDWEMIMDQYTRIKESLDERIFSVVMVAALDAPNDALLEQYEDGCIQRGIEFVYEGHEGTNEYKEKLGMERIKEILQTHTWSQTTSSTSEEYDKHKLDRIDNMTKGLLQPDDGEEMPLDKIMEKLRLEKSKVEKMKPENKESYVKSVIEDLLQFI</sequence>
<comment type="function">
    <text evidence="1">Involved in gross chromosomal rearrangements (GCRs) and telomere healing.</text>
</comment>
<protein>
    <recommendedName>
        <fullName evidence="3">Increased recombination centers protein 6</fullName>
    </recommendedName>
</protein>
<dbReference type="PANTHER" id="PTHR28043:SF1">
    <property type="entry name" value="INCREASED RECOMBINATION CENTERS PROTEIN 6"/>
    <property type="match status" value="1"/>
</dbReference>
<comment type="similarity">
    <text evidence="2">Belongs to the IRC6 family.</text>
</comment>
<dbReference type="Gene3D" id="3.40.50.11960">
    <property type="match status" value="1"/>
</dbReference>
<keyword evidence="6" id="KW-1185">Reference proteome</keyword>
<dbReference type="InterPro" id="IPR034627">
    <property type="entry name" value="Irc6"/>
</dbReference>
<dbReference type="PANTHER" id="PTHR28043">
    <property type="entry name" value="INCREASED RECOMBINATION CENTERS PROTEIN 6"/>
    <property type="match status" value="1"/>
</dbReference>
<dbReference type="GO" id="GO:0016192">
    <property type="term" value="P:vesicle-mediated transport"/>
    <property type="evidence" value="ECO:0007669"/>
    <property type="project" value="InterPro"/>
</dbReference>
<keyword evidence="4" id="KW-0160">Chromosomal rearrangement</keyword>
<dbReference type="Pfam" id="PF10199">
    <property type="entry name" value="Adaptin_binding"/>
    <property type="match status" value="1"/>
</dbReference>
<organism evidence="5 6">
    <name type="scientific">Candidozyma auris</name>
    <name type="common">Yeast</name>
    <name type="synonym">Candida auris</name>
    <dbReference type="NCBI Taxonomy" id="498019"/>
    <lineage>
        <taxon>Eukaryota</taxon>
        <taxon>Fungi</taxon>
        <taxon>Dikarya</taxon>
        <taxon>Ascomycota</taxon>
        <taxon>Saccharomycotina</taxon>
        <taxon>Pichiomycetes</taxon>
        <taxon>Metschnikowiaceae</taxon>
        <taxon>Candidozyma</taxon>
    </lineage>
</organism>
<dbReference type="GO" id="GO:0030674">
    <property type="term" value="F:protein-macromolecule adaptor activity"/>
    <property type="evidence" value="ECO:0007669"/>
    <property type="project" value="TreeGrafter"/>
</dbReference>
<reference evidence="5 6" key="2">
    <citation type="journal article" date="2018" name="Nat. Commun.">
        <title>Genomic insights into multidrug-resistance, mating and virulence in Candida auris and related emerging species.</title>
        <authorList>
            <person name="Munoz J.F."/>
            <person name="Gade L."/>
            <person name="Chow N.A."/>
            <person name="Loparev V.N."/>
            <person name="Juieng P."/>
            <person name="Berkow E.L."/>
            <person name="Farrer R.A."/>
            <person name="Litvintseva A.P."/>
            <person name="Cuomo C.A."/>
        </authorList>
    </citation>
    <scope>GENOME REANNOTATION</scope>
    <source>
        <strain evidence="5 6">B8441</strain>
    </source>
</reference>